<dbReference type="InterPro" id="IPR052349">
    <property type="entry name" value="Metallo-hydrolase_Enzymes"/>
</dbReference>
<dbReference type="PANTHER" id="PTHR32027">
    <property type="entry name" value="CYTOSINE DEAMINASE"/>
    <property type="match status" value="1"/>
</dbReference>
<dbReference type="Gene3D" id="2.30.40.10">
    <property type="entry name" value="Urease, subunit C, domain 1"/>
    <property type="match status" value="1"/>
</dbReference>
<reference evidence="2 3" key="1">
    <citation type="submission" date="2017-08" db="EMBL/GenBank/DDBJ databases">
        <title>Identification and genetic characteristics of simultaneous BTEX- and naphthalene-degrading Paraburkholderia sp. BN5 isolated from petroleum-contaminated soil.</title>
        <authorList>
            <person name="Lee Y."/>
            <person name="Jeon C.O."/>
        </authorList>
    </citation>
    <scope>NUCLEOTIDE SEQUENCE [LARGE SCALE GENOMIC DNA]</scope>
    <source>
        <strain evidence="2 3">BN5</strain>
    </source>
</reference>
<dbReference type="EMBL" id="CP022989">
    <property type="protein sequence ID" value="ASV99279.1"/>
    <property type="molecule type" value="Genomic_DNA"/>
</dbReference>
<proteinExistence type="predicted"/>
<dbReference type="SUPFAM" id="SSF51556">
    <property type="entry name" value="Metallo-dependent hydrolases"/>
    <property type="match status" value="1"/>
</dbReference>
<protein>
    <submittedName>
        <fullName evidence="2">Cytosine deaminase</fullName>
    </submittedName>
</protein>
<name>A0A248VLL5_9BURK</name>
<dbReference type="Pfam" id="PF07969">
    <property type="entry name" value="Amidohydro_3"/>
    <property type="match status" value="1"/>
</dbReference>
<keyword evidence="3" id="KW-1185">Reference proteome</keyword>
<dbReference type="KEGG" id="parb:CJU94_14635"/>
<organism evidence="2 3">
    <name type="scientific">Paraburkholderia aromaticivorans</name>
    <dbReference type="NCBI Taxonomy" id="2026199"/>
    <lineage>
        <taxon>Bacteria</taxon>
        <taxon>Pseudomonadati</taxon>
        <taxon>Pseudomonadota</taxon>
        <taxon>Betaproteobacteria</taxon>
        <taxon>Burkholderiales</taxon>
        <taxon>Burkholderiaceae</taxon>
        <taxon>Paraburkholderia</taxon>
    </lineage>
</organism>
<evidence type="ECO:0000313" key="3">
    <source>
        <dbReference type="Proteomes" id="UP000215158"/>
    </source>
</evidence>
<dbReference type="InterPro" id="IPR011059">
    <property type="entry name" value="Metal-dep_hydrolase_composite"/>
</dbReference>
<dbReference type="RefSeq" id="WP_095419296.1">
    <property type="nucleotide sequence ID" value="NZ_CP022989.1"/>
</dbReference>
<dbReference type="CDD" id="cd01293">
    <property type="entry name" value="Bact_CD"/>
    <property type="match status" value="1"/>
</dbReference>
<dbReference type="GO" id="GO:0016814">
    <property type="term" value="F:hydrolase activity, acting on carbon-nitrogen (but not peptide) bonds, in cyclic amidines"/>
    <property type="evidence" value="ECO:0007669"/>
    <property type="project" value="TreeGrafter"/>
</dbReference>
<evidence type="ECO:0000259" key="1">
    <source>
        <dbReference type="Pfam" id="PF07969"/>
    </source>
</evidence>
<dbReference type="AlphaFoldDB" id="A0A248VLL5"/>
<dbReference type="PANTHER" id="PTHR32027:SF9">
    <property type="entry name" value="BLL3847 PROTEIN"/>
    <property type="match status" value="1"/>
</dbReference>
<gene>
    <name evidence="2" type="ORF">CJU94_14635</name>
</gene>
<feature type="domain" description="Amidohydrolase 3" evidence="1">
    <location>
        <begin position="50"/>
        <end position="397"/>
    </location>
</feature>
<accession>A0A248VLL5</accession>
<dbReference type="InterPro" id="IPR032466">
    <property type="entry name" value="Metal_Hydrolase"/>
</dbReference>
<dbReference type="OrthoDB" id="9815027at2"/>
<dbReference type="Proteomes" id="UP000215158">
    <property type="component" value="Chromosome 1"/>
</dbReference>
<evidence type="ECO:0000313" key="2">
    <source>
        <dbReference type="EMBL" id="ASV99279.1"/>
    </source>
</evidence>
<dbReference type="NCBIfam" id="NF004636">
    <property type="entry name" value="PRK05985.1"/>
    <property type="match status" value="1"/>
</dbReference>
<dbReference type="InterPro" id="IPR013108">
    <property type="entry name" value="Amidohydro_3"/>
</dbReference>
<dbReference type="Gene3D" id="3.20.20.140">
    <property type="entry name" value="Metal-dependent hydrolases"/>
    <property type="match status" value="1"/>
</dbReference>
<sequence>MPTTASDLPPTGLLITDVRMADGARVDVSIAAGRIAALGPDLPREPNLTVEDGAGALLLPGFVEGHTHLDKTNWGLPWYRNEVGPKLTDRIENERRWRAQSGHDAGQQSLALARAFMQAGTTRLRTHVDIDTAAGLRHLEGVLATRETLGDVLDMQIVAFPQSGVLGRPGTEALLGDALKAGADVLGALDPALIDGDPVASLDLTFDLAQRHAKPIDIHLHEPGEIGAFTLGLLLDRVAALGMQGQVVVSHAFCLGALPERERDALLERLAALRVALLTTAPPSTTVPPLKACLEKGVTLFGGNDGVRDTWTPYGSPDMLERAMLIAMRYGLRRDDDLAIAFDCVSTTAAQACGFADYGLHAGARADLVLVDADTVAHALVARPPRKLVVSHGRIVARSSTHASH</sequence>
<dbReference type="SUPFAM" id="SSF51338">
    <property type="entry name" value="Composite domain of metallo-dependent hydrolases"/>
    <property type="match status" value="1"/>
</dbReference>